<dbReference type="PANTHER" id="PTHR31151:SF0">
    <property type="entry name" value="PROLINE-TRNA LIGASE (DUF1680)"/>
    <property type="match status" value="1"/>
</dbReference>
<dbReference type="SUPFAM" id="SSF48208">
    <property type="entry name" value="Six-hairpin glycosidases"/>
    <property type="match status" value="1"/>
</dbReference>
<evidence type="ECO:0000259" key="2">
    <source>
        <dbReference type="Pfam" id="PF20736"/>
    </source>
</evidence>
<evidence type="ECO:0000313" key="4">
    <source>
        <dbReference type="Proteomes" id="UP000886887"/>
    </source>
</evidence>
<feature type="domain" description="Non-reducing end beta-L-arabinofuranosidase-like GH127 catalytic" evidence="1">
    <location>
        <begin position="61"/>
        <end position="374"/>
    </location>
</feature>
<dbReference type="AlphaFoldDB" id="A0A9D0ZAL6"/>
<name>A0A9D0ZAL6_9FIRM</name>
<dbReference type="GO" id="GO:0005975">
    <property type="term" value="P:carbohydrate metabolic process"/>
    <property type="evidence" value="ECO:0007669"/>
    <property type="project" value="InterPro"/>
</dbReference>
<dbReference type="Pfam" id="PF20736">
    <property type="entry name" value="Glyco_hydro127M"/>
    <property type="match status" value="1"/>
</dbReference>
<dbReference type="Proteomes" id="UP000886887">
    <property type="component" value="Unassembled WGS sequence"/>
</dbReference>
<proteinExistence type="predicted"/>
<protein>
    <submittedName>
        <fullName evidence="3">Glycoside hydrolase family 127 protein</fullName>
    </submittedName>
</protein>
<reference evidence="3" key="1">
    <citation type="submission" date="2020-10" db="EMBL/GenBank/DDBJ databases">
        <authorList>
            <person name="Gilroy R."/>
        </authorList>
    </citation>
    <scope>NUCLEOTIDE SEQUENCE</scope>
    <source>
        <strain evidence="3">ChiSxjej2B14-6234</strain>
    </source>
</reference>
<comment type="caution">
    <text evidence="3">The sequence shown here is derived from an EMBL/GenBank/DDBJ whole genome shotgun (WGS) entry which is preliminary data.</text>
</comment>
<organism evidence="3 4">
    <name type="scientific">Candidatus Onthenecus intestinigallinarum</name>
    <dbReference type="NCBI Taxonomy" id="2840875"/>
    <lineage>
        <taxon>Bacteria</taxon>
        <taxon>Bacillati</taxon>
        <taxon>Bacillota</taxon>
        <taxon>Clostridia</taxon>
        <taxon>Eubacteriales</taxon>
        <taxon>Candidatus Onthenecus</taxon>
    </lineage>
</organism>
<reference evidence="3" key="2">
    <citation type="journal article" date="2021" name="PeerJ">
        <title>Extensive microbial diversity within the chicken gut microbiome revealed by metagenomics and culture.</title>
        <authorList>
            <person name="Gilroy R."/>
            <person name="Ravi A."/>
            <person name="Getino M."/>
            <person name="Pursley I."/>
            <person name="Horton D.L."/>
            <person name="Alikhan N.F."/>
            <person name="Baker D."/>
            <person name="Gharbi K."/>
            <person name="Hall N."/>
            <person name="Watson M."/>
            <person name="Adriaenssens E.M."/>
            <person name="Foster-Nyarko E."/>
            <person name="Jarju S."/>
            <person name="Secka A."/>
            <person name="Antonio M."/>
            <person name="Oren A."/>
            <person name="Chaudhuri R.R."/>
            <person name="La Ragione R."/>
            <person name="Hildebrand F."/>
            <person name="Pallen M.J."/>
        </authorList>
    </citation>
    <scope>NUCLEOTIDE SEQUENCE</scope>
    <source>
        <strain evidence="3">ChiSxjej2B14-6234</strain>
    </source>
</reference>
<keyword evidence="3" id="KW-0378">Hydrolase</keyword>
<gene>
    <name evidence="3" type="ORF">IAB73_07375</name>
</gene>
<dbReference type="Pfam" id="PF07944">
    <property type="entry name" value="Beta-AFase-like_GH127_cat"/>
    <property type="match status" value="1"/>
</dbReference>
<feature type="domain" description="Non-reducing end beta-L-arabinofuranosidase-like GH127 middle" evidence="2">
    <location>
        <begin position="389"/>
        <end position="473"/>
    </location>
</feature>
<evidence type="ECO:0000259" key="1">
    <source>
        <dbReference type="Pfam" id="PF07944"/>
    </source>
</evidence>
<dbReference type="InterPro" id="IPR008928">
    <property type="entry name" value="6-hairpin_glycosidase_sf"/>
</dbReference>
<sequence>MLGKTYFTPFTHGEVKAQGWLLRQLRIQADGLSGHLDQIWPDIRDSRWIGGDRDGWERVPYWLDGFVPLAYLLDDDDLKARARRYIDGILARQEEDGWICPCAQEERATYDVWAYMLILKVLATYADLSGDERIPDAMERALWRLKEHMHFHTLFGWGAARWYECLIPIYWLYERTGEEWLIDLCYRLRTQGMDYRQIFTPYRDAEPRREWTFDTHVVNLAMCLKQESLMSRLTGGDPDAFGLLAHGTLKRHHGMAVGHFTGDECTAGLSPVQGSELCSVVEAMYSFEQMLAVSGNPHWADEAERLAFNALPATISPDMWTHQYDQMTNQIRCERLPEDHVVFGTNGPDSHLFGLEPNFGCCTANFNQGWPKFASSLFMRAQDGLASCLIAPGEVRFEQDGAQVRVSLCTDYPFKGSLRYEVETDRPVAFTLYVRIPAAASGARVDGAAAQPGAFFAIRRTWQGAQQVEVALDFDCALVERPGDMRCLWRGPLLYSVAIDERWEKREYTDKGVERKYPYCDYEIFPESAWNYAFAGAEFSVREREVGDRPFDPAQAPVEITAQLAPVEWHEAHGVCTPAPESRQATGPARAVRMIPYGCTNLRMTEMPIAE</sequence>
<evidence type="ECO:0000313" key="3">
    <source>
        <dbReference type="EMBL" id="HIQ72009.1"/>
    </source>
</evidence>
<accession>A0A9D0ZAL6</accession>
<dbReference type="InterPro" id="IPR049046">
    <property type="entry name" value="Beta-AFase-like_GH127_middle"/>
</dbReference>
<dbReference type="PANTHER" id="PTHR31151">
    <property type="entry name" value="PROLINE-TRNA LIGASE (DUF1680)"/>
    <property type="match status" value="1"/>
</dbReference>
<dbReference type="InterPro" id="IPR012878">
    <property type="entry name" value="Beta-AFase-like_GH127_cat"/>
</dbReference>
<dbReference type="EMBL" id="DVFJ01000027">
    <property type="protein sequence ID" value="HIQ72009.1"/>
    <property type="molecule type" value="Genomic_DNA"/>
</dbReference>
<dbReference type="GO" id="GO:0016787">
    <property type="term" value="F:hydrolase activity"/>
    <property type="evidence" value="ECO:0007669"/>
    <property type="project" value="UniProtKB-KW"/>
</dbReference>